<sequence length="43" mass="5203">MRNYDCFIFHDIDLLPEDDRNLYTCPPGQPRHMSVAVDIFKYR</sequence>
<protein>
    <submittedName>
        <fullName evidence="2">Beta-1,4-N-acetylgalactosaminyltransferase bre-4-like Protein</fullName>
    </submittedName>
</protein>
<dbReference type="Pfam" id="PF13733">
    <property type="entry name" value="Glyco_transf_7N"/>
    <property type="match status" value="1"/>
</dbReference>
<keyword evidence="3" id="KW-1185">Reference proteome</keyword>
<dbReference type="Gene3D" id="3.90.550.10">
    <property type="entry name" value="Spore Coat Polysaccharide Biosynthesis Protein SpsA, Chain A"/>
    <property type="match status" value="1"/>
</dbReference>
<dbReference type="InParanoid" id="A0A139W965"/>
<dbReference type="PANTHER" id="PTHR19300:SF57">
    <property type="entry name" value="BETA-1,4-N-ACETYLGALACTOSAMINYLTRANSFERASE"/>
    <property type="match status" value="1"/>
</dbReference>
<dbReference type="InterPro" id="IPR027995">
    <property type="entry name" value="Galactosyl_T_N"/>
</dbReference>
<accession>A0A139W965</accession>
<dbReference type="Proteomes" id="UP000007266">
    <property type="component" value="Unassembled WGS sequence"/>
</dbReference>
<evidence type="ECO:0000313" key="2">
    <source>
        <dbReference type="EMBL" id="KXZ75832.1"/>
    </source>
</evidence>
<evidence type="ECO:0000259" key="1">
    <source>
        <dbReference type="Pfam" id="PF13733"/>
    </source>
</evidence>
<evidence type="ECO:0000313" key="3">
    <source>
        <dbReference type="Proteomes" id="UP000007266"/>
    </source>
</evidence>
<proteinExistence type="predicted"/>
<dbReference type="GO" id="GO:0016757">
    <property type="term" value="F:glycosyltransferase activity"/>
    <property type="evidence" value="ECO:0007669"/>
    <property type="project" value="InterPro"/>
</dbReference>
<dbReference type="InterPro" id="IPR029044">
    <property type="entry name" value="Nucleotide-diphossugar_trans"/>
</dbReference>
<reference evidence="2 3" key="1">
    <citation type="journal article" date="2008" name="Nature">
        <title>The genome of the model beetle and pest Tribolium castaneum.</title>
        <authorList>
            <consortium name="Tribolium Genome Sequencing Consortium"/>
            <person name="Richards S."/>
            <person name="Gibbs R.A."/>
            <person name="Weinstock G.M."/>
            <person name="Brown S.J."/>
            <person name="Denell R."/>
            <person name="Beeman R.W."/>
            <person name="Gibbs R."/>
            <person name="Beeman R.W."/>
            <person name="Brown S.J."/>
            <person name="Bucher G."/>
            <person name="Friedrich M."/>
            <person name="Grimmelikhuijzen C.J."/>
            <person name="Klingler M."/>
            <person name="Lorenzen M."/>
            <person name="Richards S."/>
            <person name="Roth S."/>
            <person name="Schroder R."/>
            <person name="Tautz D."/>
            <person name="Zdobnov E.M."/>
            <person name="Muzny D."/>
            <person name="Gibbs R.A."/>
            <person name="Weinstock G.M."/>
            <person name="Attaway T."/>
            <person name="Bell S."/>
            <person name="Buhay C.J."/>
            <person name="Chandrabose M.N."/>
            <person name="Chavez D."/>
            <person name="Clerk-Blankenburg K.P."/>
            <person name="Cree A."/>
            <person name="Dao M."/>
            <person name="Davis C."/>
            <person name="Chacko J."/>
            <person name="Dinh H."/>
            <person name="Dugan-Rocha S."/>
            <person name="Fowler G."/>
            <person name="Garner T.T."/>
            <person name="Garnes J."/>
            <person name="Gnirke A."/>
            <person name="Hawes A."/>
            <person name="Hernandez J."/>
            <person name="Hines S."/>
            <person name="Holder M."/>
            <person name="Hume J."/>
            <person name="Jhangiani S.N."/>
            <person name="Joshi V."/>
            <person name="Khan Z.M."/>
            <person name="Jackson L."/>
            <person name="Kovar C."/>
            <person name="Kowis A."/>
            <person name="Lee S."/>
            <person name="Lewis L.R."/>
            <person name="Margolis J."/>
            <person name="Morgan M."/>
            <person name="Nazareth L.V."/>
            <person name="Nguyen N."/>
            <person name="Okwuonu G."/>
            <person name="Parker D."/>
            <person name="Richards S."/>
            <person name="Ruiz S.J."/>
            <person name="Santibanez J."/>
            <person name="Savard J."/>
            <person name="Scherer S.E."/>
            <person name="Schneider B."/>
            <person name="Sodergren E."/>
            <person name="Tautz D."/>
            <person name="Vattahil S."/>
            <person name="Villasana D."/>
            <person name="White C.S."/>
            <person name="Wright R."/>
            <person name="Park Y."/>
            <person name="Beeman R.W."/>
            <person name="Lord J."/>
            <person name="Oppert B."/>
            <person name="Lorenzen M."/>
            <person name="Brown S."/>
            <person name="Wang L."/>
            <person name="Savard J."/>
            <person name="Tautz D."/>
            <person name="Richards S."/>
            <person name="Weinstock G."/>
            <person name="Gibbs R.A."/>
            <person name="Liu Y."/>
            <person name="Worley K."/>
            <person name="Weinstock G."/>
            <person name="Elsik C.G."/>
            <person name="Reese J.T."/>
            <person name="Elhaik E."/>
            <person name="Landan G."/>
            <person name="Graur D."/>
            <person name="Arensburger P."/>
            <person name="Atkinson P."/>
            <person name="Beeman R.W."/>
            <person name="Beidler J."/>
            <person name="Brown S.J."/>
            <person name="Demuth J.P."/>
            <person name="Drury D.W."/>
            <person name="Du Y.Z."/>
            <person name="Fujiwara H."/>
            <person name="Lorenzen M."/>
            <person name="Maselli V."/>
            <person name="Osanai M."/>
            <person name="Park Y."/>
            <person name="Robertson H.M."/>
            <person name="Tu Z."/>
            <person name="Wang J.J."/>
            <person name="Wang S."/>
            <person name="Richards S."/>
            <person name="Song H."/>
            <person name="Zhang L."/>
            <person name="Sodergren E."/>
            <person name="Werner D."/>
            <person name="Stanke M."/>
            <person name="Morgenstern B."/>
            <person name="Solovyev V."/>
            <person name="Kosarev P."/>
            <person name="Brown G."/>
            <person name="Chen H.C."/>
            <person name="Ermolaeva O."/>
            <person name="Hlavina W."/>
            <person name="Kapustin Y."/>
            <person name="Kiryutin B."/>
            <person name="Kitts P."/>
            <person name="Maglott D."/>
            <person name="Pruitt K."/>
            <person name="Sapojnikov V."/>
            <person name="Souvorov A."/>
            <person name="Mackey A.J."/>
            <person name="Waterhouse R.M."/>
            <person name="Wyder S."/>
            <person name="Zdobnov E.M."/>
            <person name="Zdobnov E.M."/>
            <person name="Wyder S."/>
            <person name="Kriventseva E.V."/>
            <person name="Kadowaki T."/>
            <person name="Bork P."/>
            <person name="Aranda M."/>
            <person name="Bao R."/>
            <person name="Beermann A."/>
            <person name="Berns N."/>
            <person name="Bolognesi R."/>
            <person name="Bonneton F."/>
            <person name="Bopp D."/>
            <person name="Brown S.J."/>
            <person name="Bucher G."/>
            <person name="Butts T."/>
            <person name="Chaumot A."/>
            <person name="Denell R.E."/>
            <person name="Ferrier D.E."/>
            <person name="Friedrich M."/>
            <person name="Gordon C.M."/>
            <person name="Jindra M."/>
            <person name="Klingler M."/>
            <person name="Lan Q."/>
            <person name="Lattorff H.M."/>
            <person name="Laudet V."/>
            <person name="von Levetsow C."/>
            <person name="Liu Z."/>
            <person name="Lutz R."/>
            <person name="Lynch J.A."/>
            <person name="da Fonseca R.N."/>
            <person name="Posnien N."/>
            <person name="Reuter R."/>
            <person name="Roth S."/>
            <person name="Savard J."/>
            <person name="Schinko J.B."/>
            <person name="Schmitt C."/>
            <person name="Schoppmeier M."/>
            <person name="Schroder R."/>
            <person name="Shippy T.D."/>
            <person name="Simonnet F."/>
            <person name="Marques-Souza H."/>
            <person name="Tautz D."/>
            <person name="Tomoyasu Y."/>
            <person name="Trauner J."/>
            <person name="Van der Zee M."/>
            <person name="Vervoort M."/>
            <person name="Wittkopp N."/>
            <person name="Wimmer E.A."/>
            <person name="Yang X."/>
            <person name="Jones A.K."/>
            <person name="Sattelle D.B."/>
            <person name="Ebert P.R."/>
            <person name="Nelson D."/>
            <person name="Scott J.G."/>
            <person name="Beeman R.W."/>
            <person name="Muthukrishnan S."/>
            <person name="Kramer K.J."/>
            <person name="Arakane Y."/>
            <person name="Beeman R.W."/>
            <person name="Zhu Q."/>
            <person name="Hogenkamp D."/>
            <person name="Dixit R."/>
            <person name="Oppert B."/>
            <person name="Jiang H."/>
            <person name="Zou Z."/>
            <person name="Marshall J."/>
            <person name="Elpidina E."/>
            <person name="Vinokurov K."/>
            <person name="Oppert C."/>
            <person name="Zou Z."/>
            <person name="Evans J."/>
            <person name="Lu Z."/>
            <person name="Zhao P."/>
            <person name="Sumathipala N."/>
            <person name="Altincicek B."/>
            <person name="Vilcinskas A."/>
            <person name="Williams M."/>
            <person name="Hultmark D."/>
            <person name="Hetru C."/>
            <person name="Jiang H."/>
            <person name="Grimmelikhuijzen C.J."/>
            <person name="Hauser F."/>
            <person name="Cazzamali G."/>
            <person name="Williamson M."/>
            <person name="Park Y."/>
            <person name="Li B."/>
            <person name="Tanaka Y."/>
            <person name="Predel R."/>
            <person name="Neupert S."/>
            <person name="Schachtner J."/>
            <person name="Verleyen P."/>
            <person name="Raible F."/>
            <person name="Bork P."/>
            <person name="Friedrich M."/>
            <person name="Walden K.K."/>
            <person name="Robertson H.M."/>
            <person name="Angeli S."/>
            <person name="Foret S."/>
            <person name="Bucher G."/>
            <person name="Schuetz S."/>
            <person name="Maleszka R."/>
            <person name="Wimmer E.A."/>
            <person name="Beeman R.W."/>
            <person name="Lorenzen M."/>
            <person name="Tomoyasu Y."/>
            <person name="Miller S.C."/>
            <person name="Grossmann D."/>
            <person name="Bucher G."/>
        </authorList>
    </citation>
    <scope>NUCLEOTIDE SEQUENCE [LARGE SCALE GENOMIC DNA]</scope>
    <source>
        <strain evidence="2 3">Georgia GA2</strain>
    </source>
</reference>
<gene>
    <name evidence="2" type="primary">AUGUSTUS-3.0.2_31825</name>
    <name evidence="2" type="ORF">TcasGA2_TC031825</name>
</gene>
<organism evidence="2 3">
    <name type="scientific">Tribolium castaneum</name>
    <name type="common">Red flour beetle</name>
    <dbReference type="NCBI Taxonomy" id="7070"/>
    <lineage>
        <taxon>Eukaryota</taxon>
        <taxon>Metazoa</taxon>
        <taxon>Ecdysozoa</taxon>
        <taxon>Arthropoda</taxon>
        <taxon>Hexapoda</taxon>
        <taxon>Insecta</taxon>
        <taxon>Pterygota</taxon>
        <taxon>Neoptera</taxon>
        <taxon>Endopterygota</taxon>
        <taxon>Coleoptera</taxon>
        <taxon>Polyphaga</taxon>
        <taxon>Cucujiformia</taxon>
        <taxon>Tenebrionidae</taxon>
        <taxon>Tenebrionidae incertae sedis</taxon>
        <taxon>Tribolium</taxon>
    </lineage>
</organism>
<dbReference type="EMBL" id="KQ972626">
    <property type="protein sequence ID" value="KXZ75832.1"/>
    <property type="molecule type" value="Genomic_DNA"/>
</dbReference>
<dbReference type="PANTHER" id="PTHR19300">
    <property type="entry name" value="BETA-1,4-GALACTOSYLTRANSFERASE"/>
    <property type="match status" value="1"/>
</dbReference>
<reference evidence="2 3" key="2">
    <citation type="journal article" date="2010" name="Nucleic Acids Res.">
        <title>BeetleBase in 2010: revisions to provide comprehensive genomic information for Tribolium castaneum.</title>
        <authorList>
            <person name="Kim H.S."/>
            <person name="Murphy T."/>
            <person name="Xia J."/>
            <person name="Caragea D."/>
            <person name="Park Y."/>
            <person name="Beeman R.W."/>
            <person name="Lorenzen M.D."/>
            <person name="Butcher S."/>
            <person name="Manak J.R."/>
            <person name="Brown S.J."/>
        </authorList>
    </citation>
    <scope>NUCLEOTIDE SEQUENCE [LARGE SCALE GENOMIC DNA]</scope>
    <source>
        <strain evidence="2 3">Georgia GA2</strain>
    </source>
</reference>
<dbReference type="OMA" id="HNEPNPK"/>
<name>A0A139W965_TRICA</name>
<dbReference type="GO" id="GO:0005975">
    <property type="term" value="P:carbohydrate metabolic process"/>
    <property type="evidence" value="ECO:0007669"/>
    <property type="project" value="InterPro"/>
</dbReference>
<dbReference type="AlphaFoldDB" id="A0A139W965"/>
<feature type="domain" description="Galactosyltransferase N-terminal" evidence="1">
    <location>
        <begin position="2"/>
        <end position="26"/>
    </location>
</feature>
<dbReference type="STRING" id="7070.A0A139W965"/>
<dbReference type="InterPro" id="IPR003859">
    <property type="entry name" value="Galactosyl_T"/>
</dbReference>